<accession>A0ACC0B2E4</accession>
<reference evidence="2" key="1">
    <citation type="journal article" date="2023" name="Nat. Plants">
        <title>Single-cell RNA sequencing provides a high-resolution roadmap for understanding the multicellular compartmentation of specialized metabolism.</title>
        <authorList>
            <person name="Sun S."/>
            <person name="Shen X."/>
            <person name="Li Y."/>
            <person name="Li Y."/>
            <person name="Wang S."/>
            <person name="Li R."/>
            <person name="Zhang H."/>
            <person name="Shen G."/>
            <person name="Guo B."/>
            <person name="Wei J."/>
            <person name="Xu J."/>
            <person name="St-Pierre B."/>
            <person name="Chen S."/>
            <person name="Sun C."/>
        </authorList>
    </citation>
    <scope>NUCLEOTIDE SEQUENCE [LARGE SCALE GENOMIC DNA]</scope>
</reference>
<comment type="caution">
    <text evidence="1">The sequence shown here is derived from an EMBL/GenBank/DDBJ whole genome shotgun (WGS) entry which is preliminary data.</text>
</comment>
<organism evidence="1 2">
    <name type="scientific">Catharanthus roseus</name>
    <name type="common">Madagascar periwinkle</name>
    <name type="synonym">Vinca rosea</name>
    <dbReference type="NCBI Taxonomy" id="4058"/>
    <lineage>
        <taxon>Eukaryota</taxon>
        <taxon>Viridiplantae</taxon>
        <taxon>Streptophyta</taxon>
        <taxon>Embryophyta</taxon>
        <taxon>Tracheophyta</taxon>
        <taxon>Spermatophyta</taxon>
        <taxon>Magnoliopsida</taxon>
        <taxon>eudicotyledons</taxon>
        <taxon>Gunneridae</taxon>
        <taxon>Pentapetalae</taxon>
        <taxon>asterids</taxon>
        <taxon>lamiids</taxon>
        <taxon>Gentianales</taxon>
        <taxon>Apocynaceae</taxon>
        <taxon>Rauvolfioideae</taxon>
        <taxon>Vinceae</taxon>
        <taxon>Catharanthinae</taxon>
        <taxon>Catharanthus</taxon>
    </lineage>
</organism>
<gene>
    <name evidence="1" type="ORF">M9H77_16659</name>
</gene>
<dbReference type="Proteomes" id="UP001060085">
    <property type="component" value="Linkage Group LG04"/>
</dbReference>
<dbReference type="EMBL" id="CM044704">
    <property type="protein sequence ID" value="KAI5666806.1"/>
    <property type="molecule type" value="Genomic_DNA"/>
</dbReference>
<evidence type="ECO:0000313" key="2">
    <source>
        <dbReference type="Proteomes" id="UP001060085"/>
    </source>
</evidence>
<protein>
    <submittedName>
        <fullName evidence="1">Uncharacterized protein</fullName>
    </submittedName>
</protein>
<keyword evidence="2" id="KW-1185">Reference proteome</keyword>
<proteinExistence type="predicted"/>
<evidence type="ECO:0000313" key="1">
    <source>
        <dbReference type="EMBL" id="KAI5666806.1"/>
    </source>
</evidence>
<name>A0ACC0B2E4_CATRO</name>
<sequence>MEPKRLSYPTSNLKHFCDLILESTSTTIFSFLINGSPFGHINALRDELVISCRAEVNEAKEIVNCLNKFCNWSRQLINFGKSLVHSRRNVEADHRNQICQRMWPQREVLGVAFLQRIDEEKHFKKL</sequence>